<dbReference type="EMBL" id="CP108090">
    <property type="protein sequence ID" value="WUQ18222.1"/>
    <property type="molecule type" value="Genomic_DNA"/>
</dbReference>
<sequence length="79" mass="9115">MPAERYATAFSRYDVKELNMLLHVDATLRLPPYSTWMRGAPWALQVLEFRNDRISGITAYRDTGHLFSLFGLPDRLGEV</sequence>
<gene>
    <name evidence="1" type="ORF">OG517_40175</name>
</gene>
<proteinExistence type="predicted"/>
<protein>
    <submittedName>
        <fullName evidence="1">Uncharacterized protein</fullName>
    </submittedName>
</protein>
<organism evidence="1 2">
    <name type="scientific">Streptomyces virginiae</name>
    <name type="common">Streptomyces cinnamonensis</name>
    <dbReference type="NCBI Taxonomy" id="1961"/>
    <lineage>
        <taxon>Bacteria</taxon>
        <taxon>Bacillati</taxon>
        <taxon>Actinomycetota</taxon>
        <taxon>Actinomycetes</taxon>
        <taxon>Kitasatosporales</taxon>
        <taxon>Streptomycetaceae</taxon>
        <taxon>Streptomyces</taxon>
    </lineage>
</organism>
<keyword evidence="2" id="KW-1185">Reference proteome</keyword>
<accession>A0ABZ1TSY5</accession>
<reference evidence="1" key="1">
    <citation type="submission" date="2022-10" db="EMBL/GenBank/DDBJ databases">
        <title>The complete genomes of actinobacterial strains from the NBC collection.</title>
        <authorList>
            <person name="Joergensen T.S."/>
            <person name="Alvarez Arevalo M."/>
            <person name="Sterndorff E.B."/>
            <person name="Faurdal D."/>
            <person name="Vuksanovic O."/>
            <person name="Mourched A.-S."/>
            <person name="Charusanti P."/>
            <person name="Shaw S."/>
            <person name="Blin K."/>
            <person name="Weber T."/>
        </authorList>
    </citation>
    <scope>NUCLEOTIDE SEQUENCE</scope>
    <source>
        <strain evidence="1">NBC_00248</strain>
    </source>
</reference>
<dbReference type="RefSeq" id="WP_328965355.1">
    <property type="nucleotide sequence ID" value="NZ_CP108090.1"/>
</dbReference>
<evidence type="ECO:0000313" key="2">
    <source>
        <dbReference type="Proteomes" id="UP001432039"/>
    </source>
</evidence>
<evidence type="ECO:0000313" key="1">
    <source>
        <dbReference type="EMBL" id="WUQ18222.1"/>
    </source>
</evidence>
<name>A0ABZ1TSY5_STRVG</name>
<dbReference type="Proteomes" id="UP001432039">
    <property type="component" value="Chromosome"/>
</dbReference>